<dbReference type="SMART" id="SM00121">
    <property type="entry name" value="IB"/>
    <property type="match status" value="1"/>
</dbReference>
<evidence type="ECO:0000256" key="3">
    <source>
        <dbReference type="ARBA" id="ARBA00022729"/>
    </source>
</evidence>
<keyword evidence="3 5" id="KW-0732">Signal</keyword>
<dbReference type="InterPro" id="IPR009030">
    <property type="entry name" value="Growth_fac_rcpt_cys_sf"/>
</dbReference>
<evidence type="ECO:0000259" key="6">
    <source>
        <dbReference type="PROSITE" id="PS51323"/>
    </source>
</evidence>
<accession>D3GAN4</accession>
<dbReference type="EMBL" id="FJ607954">
    <property type="protein sequence ID" value="ACU42698.1"/>
    <property type="molecule type" value="mRNA"/>
</dbReference>
<comment type="subcellular location">
    <subcellularLocation>
        <location evidence="1">Secreted</location>
    </subcellularLocation>
</comment>
<dbReference type="InterPro" id="IPR011390">
    <property type="entry name" value="IGFBP_rP_mac25"/>
</dbReference>
<feature type="domain" description="IGFBP N-terminal" evidence="6">
    <location>
        <begin position="21"/>
        <end position="94"/>
    </location>
</feature>
<dbReference type="GO" id="GO:0005615">
    <property type="term" value="C:extracellular space"/>
    <property type="evidence" value="ECO:0007669"/>
    <property type="project" value="TreeGrafter"/>
</dbReference>
<dbReference type="PANTHER" id="PTHR14186">
    <property type="entry name" value="INSULIN-LIKE GROWTH FACTOR BINDING PROTEIN-RELATED"/>
    <property type="match status" value="1"/>
</dbReference>
<dbReference type="GO" id="GO:0005520">
    <property type="term" value="F:insulin-like growth factor binding"/>
    <property type="evidence" value="ECO:0007669"/>
    <property type="project" value="InterPro"/>
</dbReference>
<feature type="chain" id="PRO_5003043820" evidence="5">
    <location>
        <begin position="19"/>
        <end position="106"/>
    </location>
</feature>
<keyword evidence="2" id="KW-0964">Secreted</keyword>
<evidence type="ECO:0000256" key="5">
    <source>
        <dbReference type="SAM" id="SignalP"/>
    </source>
</evidence>
<sequence length="106" mass="11266">MLVAVAVAVVSVYGGVIAGTVTNDCVPCEEVTCPPRPSVDDCAYGRVRDHCFCCDECAKGPGETCGHKSGTCLPGYKCFKQKSIKNGTGHCQWRPLPAFVITEIDP</sequence>
<evidence type="ECO:0000256" key="2">
    <source>
        <dbReference type="ARBA" id="ARBA00022525"/>
    </source>
</evidence>
<name>D3GAN4_ERISI</name>
<proteinExistence type="evidence at transcript level"/>
<evidence type="ECO:0000256" key="1">
    <source>
        <dbReference type="ARBA" id="ARBA00004613"/>
    </source>
</evidence>
<dbReference type="PANTHER" id="PTHR14186:SF19">
    <property type="entry name" value="INSULIN-LIKE GROWTH FACTOR-BINDING PROTEIN 7"/>
    <property type="match status" value="1"/>
</dbReference>
<dbReference type="GO" id="GO:0001558">
    <property type="term" value="P:regulation of cell growth"/>
    <property type="evidence" value="ECO:0007669"/>
    <property type="project" value="InterPro"/>
</dbReference>
<dbReference type="PROSITE" id="PS51323">
    <property type="entry name" value="IGFBP_N_2"/>
    <property type="match status" value="1"/>
</dbReference>
<dbReference type="AlphaFoldDB" id="D3GAN4"/>
<reference evidence="7" key="1">
    <citation type="journal article" date="2010" name="Fish Shellfish Immunol.">
        <title>A putative endocrine factor SIBD (single insulin binding domain protein) involved in immune response of Chinese mitten crab Eriocheir sinensis.</title>
        <authorList>
            <person name="Gai Y."/>
            <person name="Wang L."/>
            <person name="Song L."/>
            <person name="Zhao J."/>
            <person name="Qiu L."/>
            <person name="Xing K."/>
        </authorList>
    </citation>
    <scope>NUCLEOTIDE SEQUENCE</scope>
</reference>
<dbReference type="Pfam" id="PF00219">
    <property type="entry name" value="IGFBP"/>
    <property type="match status" value="1"/>
</dbReference>
<keyword evidence="4" id="KW-1015">Disulfide bond</keyword>
<evidence type="ECO:0000313" key="7">
    <source>
        <dbReference type="EMBL" id="ACU42698.1"/>
    </source>
</evidence>
<dbReference type="GO" id="GO:0009966">
    <property type="term" value="P:regulation of signal transduction"/>
    <property type="evidence" value="ECO:0007669"/>
    <property type="project" value="TreeGrafter"/>
</dbReference>
<evidence type="ECO:0000256" key="4">
    <source>
        <dbReference type="ARBA" id="ARBA00023157"/>
    </source>
</evidence>
<organism evidence="7">
    <name type="scientific">Eriocheir sinensis</name>
    <name type="common">Chinese mitten crab</name>
    <dbReference type="NCBI Taxonomy" id="95602"/>
    <lineage>
        <taxon>Eukaryota</taxon>
        <taxon>Metazoa</taxon>
        <taxon>Ecdysozoa</taxon>
        <taxon>Arthropoda</taxon>
        <taxon>Crustacea</taxon>
        <taxon>Multicrustacea</taxon>
        <taxon>Malacostraca</taxon>
        <taxon>Eumalacostraca</taxon>
        <taxon>Eucarida</taxon>
        <taxon>Decapoda</taxon>
        <taxon>Pleocyemata</taxon>
        <taxon>Brachyura</taxon>
        <taxon>Eubrachyura</taxon>
        <taxon>Grapsoidea</taxon>
        <taxon>Varunidae</taxon>
        <taxon>Eriocheir</taxon>
    </lineage>
</organism>
<dbReference type="Gene3D" id="4.10.40.20">
    <property type="match status" value="1"/>
</dbReference>
<dbReference type="SUPFAM" id="SSF57184">
    <property type="entry name" value="Growth factor receptor domain"/>
    <property type="match status" value="1"/>
</dbReference>
<protein>
    <submittedName>
        <fullName evidence="7">SIBD</fullName>
    </submittedName>
</protein>
<feature type="signal peptide" evidence="5">
    <location>
        <begin position="1"/>
        <end position="18"/>
    </location>
</feature>
<dbReference type="InterPro" id="IPR000867">
    <property type="entry name" value="IGFBP-like"/>
</dbReference>